<evidence type="ECO:0000313" key="3">
    <source>
        <dbReference type="Proteomes" id="UP000681155"/>
    </source>
</evidence>
<gene>
    <name evidence="2" type="ORF">KJF94_08575</name>
</gene>
<dbReference type="EMBL" id="CP075566">
    <property type="protein sequence ID" value="QVW25596.1"/>
    <property type="molecule type" value="Genomic_DNA"/>
</dbReference>
<feature type="domain" description="DUF7673" evidence="1">
    <location>
        <begin position="11"/>
        <end position="95"/>
    </location>
</feature>
<dbReference type="Proteomes" id="UP000681155">
    <property type="component" value="Chromosome"/>
</dbReference>
<evidence type="ECO:0000313" key="2">
    <source>
        <dbReference type="EMBL" id="QVW25596.1"/>
    </source>
</evidence>
<protein>
    <recommendedName>
        <fullName evidence="1">DUF7673 domain-containing protein</fullName>
    </recommendedName>
</protein>
<evidence type="ECO:0000259" key="1">
    <source>
        <dbReference type="Pfam" id="PF24720"/>
    </source>
</evidence>
<keyword evidence="3" id="KW-1185">Reference proteome</keyword>
<reference evidence="2 3" key="1">
    <citation type="submission" date="2021-05" db="EMBL/GenBank/DDBJ databases">
        <title>Complete genome of the cytokinin-producing biocontrol strain Pseudomonas fluorescens G20-18.</title>
        <authorList>
            <person name="Nielsen T.K."/>
            <person name="Mekureyaw M.F."/>
            <person name="Hansen L.H."/>
            <person name="Nicolaisen M.H."/>
            <person name="Roitsch T.G."/>
            <person name="Hennessy R.C."/>
        </authorList>
    </citation>
    <scope>NUCLEOTIDE SEQUENCE [LARGE SCALE GENOMIC DNA]</scope>
    <source>
        <strain evidence="2 3">G20-18</strain>
    </source>
</reference>
<dbReference type="Pfam" id="PF24720">
    <property type="entry name" value="DUF7673"/>
    <property type="match status" value="1"/>
</dbReference>
<organism evidence="2 3">
    <name type="scientific">Pseudomonas hormoni</name>
    <dbReference type="NCBI Taxonomy" id="3093767"/>
    <lineage>
        <taxon>Bacteria</taxon>
        <taxon>Pseudomonadati</taxon>
        <taxon>Pseudomonadota</taxon>
        <taxon>Gammaproteobacteria</taxon>
        <taxon>Pseudomonadales</taxon>
        <taxon>Pseudomonadaceae</taxon>
        <taxon>Pseudomonas</taxon>
    </lineage>
</organism>
<dbReference type="RefSeq" id="WP_214382590.1">
    <property type="nucleotide sequence ID" value="NZ_CP075566.1"/>
</dbReference>
<name>A0ABX8F2B4_9PSED</name>
<accession>A0ABX8F2B4</accession>
<sequence length="98" mass="10766">MTITLDDTTRDALDKLLVVAGTDTGQARLVANFLLAWHNAGENGGFDLTDLWGLDDTLVSACAVVFLWVAGNKAYPEDLGLGYEGQFHDIWRAWRAPQ</sequence>
<proteinExistence type="predicted"/>
<dbReference type="InterPro" id="IPR056090">
    <property type="entry name" value="DUF7673"/>
</dbReference>